<keyword evidence="4" id="KW-1185">Reference proteome</keyword>
<reference evidence="3 4" key="1">
    <citation type="journal article" date="2019" name="Int. J. Syst. Evol. Microbiol.">
        <title>The Global Catalogue of Microorganisms (GCM) 10K type strain sequencing project: providing services to taxonomists for standard genome sequencing and annotation.</title>
        <authorList>
            <consortium name="The Broad Institute Genomics Platform"/>
            <consortium name="The Broad Institute Genome Sequencing Center for Infectious Disease"/>
            <person name="Wu L."/>
            <person name="Ma J."/>
        </authorList>
    </citation>
    <scope>NUCLEOTIDE SEQUENCE [LARGE SCALE GENOMIC DNA]</scope>
    <source>
        <strain evidence="3 4">JCM 15591</strain>
    </source>
</reference>
<comment type="similarity">
    <text evidence="1">Belongs to the AHA1 family.</text>
</comment>
<dbReference type="EMBL" id="BAAAPN010000086">
    <property type="protein sequence ID" value="GAA1771508.1"/>
    <property type="molecule type" value="Genomic_DNA"/>
</dbReference>
<comment type="caution">
    <text evidence="3">The sequence shown here is derived from an EMBL/GenBank/DDBJ whole genome shotgun (WGS) entry which is preliminary data.</text>
</comment>
<accession>A0ABN2L0V1</accession>
<dbReference type="Proteomes" id="UP001501475">
    <property type="component" value="Unassembled WGS sequence"/>
</dbReference>
<evidence type="ECO:0000313" key="3">
    <source>
        <dbReference type="EMBL" id="GAA1771508.1"/>
    </source>
</evidence>
<gene>
    <name evidence="3" type="ORF">GCM10009810_31510</name>
</gene>
<sequence>MTTAHVTNAQIAADPSVPVIHITRDFAATPAQLVRAHTDPELIPLWMGPDSRTMEVDYWDARSGGSWRYVDRTDGVELGFHGCFHEISDDRIVQTFTFEGMPEAVALETMTFEDLGGGMTRLHATSLVDSFEGRDAWLASGMGTGVNEGYAALDRLLADGQV</sequence>
<evidence type="ECO:0000259" key="2">
    <source>
        <dbReference type="Pfam" id="PF08327"/>
    </source>
</evidence>
<dbReference type="SUPFAM" id="SSF55961">
    <property type="entry name" value="Bet v1-like"/>
    <property type="match status" value="1"/>
</dbReference>
<evidence type="ECO:0000313" key="4">
    <source>
        <dbReference type="Proteomes" id="UP001501475"/>
    </source>
</evidence>
<organism evidence="3 4">
    <name type="scientific">Nostocoides vanveenii</name>
    <dbReference type="NCBI Taxonomy" id="330835"/>
    <lineage>
        <taxon>Bacteria</taxon>
        <taxon>Bacillati</taxon>
        <taxon>Actinomycetota</taxon>
        <taxon>Actinomycetes</taxon>
        <taxon>Micrococcales</taxon>
        <taxon>Intrasporangiaceae</taxon>
        <taxon>Nostocoides</taxon>
    </lineage>
</organism>
<protein>
    <submittedName>
        <fullName evidence="3">SRPBCC family protein</fullName>
    </submittedName>
</protein>
<evidence type="ECO:0000256" key="1">
    <source>
        <dbReference type="ARBA" id="ARBA00006817"/>
    </source>
</evidence>
<dbReference type="Gene3D" id="3.30.530.20">
    <property type="match status" value="1"/>
</dbReference>
<feature type="domain" description="Activator of Hsp90 ATPase homologue 1/2-like C-terminal" evidence="2">
    <location>
        <begin position="28"/>
        <end position="157"/>
    </location>
</feature>
<dbReference type="Pfam" id="PF08327">
    <property type="entry name" value="AHSA1"/>
    <property type="match status" value="1"/>
</dbReference>
<dbReference type="InterPro" id="IPR013538">
    <property type="entry name" value="ASHA1/2-like_C"/>
</dbReference>
<dbReference type="InterPro" id="IPR023393">
    <property type="entry name" value="START-like_dom_sf"/>
</dbReference>
<dbReference type="RefSeq" id="WP_344067915.1">
    <property type="nucleotide sequence ID" value="NZ_BAAAPN010000086.1"/>
</dbReference>
<name>A0ABN2L0V1_9MICO</name>
<dbReference type="CDD" id="cd07826">
    <property type="entry name" value="SRPBCC_CalC_Aha1-like_9"/>
    <property type="match status" value="1"/>
</dbReference>
<proteinExistence type="inferred from homology"/>